<accession>A0ABR4IPX3</accession>
<dbReference type="Pfam" id="PF02096">
    <property type="entry name" value="60KD_IMP"/>
    <property type="match status" value="1"/>
</dbReference>
<evidence type="ECO:0000256" key="6">
    <source>
        <dbReference type="ARBA" id="ARBA00022989"/>
    </source>
</evidence>
<evidence type="ECO:0000256" key="4">
    <source>
        <dbReference type="ARBA" id="ARBA00022792"/>
    </source>
</evidence>
<evidence type="ECO:0000256" key="11">
    <source>
        <dbReference type="SAM" id="Phobius"/>
    </source>
</evidence>
<evidence type="ECO:0000259" key="12">
    <source>
        <dbReference type="Pfam" id="PF02096"/>
    </source>
</evidence>
<keyword evidence="8 11" id="KW-0472">Membrane</keyword>
<dbReference type="Proteomes" id="UP001610446">
    <property type="component" value="Unassembled WGS sequence"/>
</dbReference>
<organism evidence="13 14">
    <name type="scientific">Aspergillus pseudoustus</name>
    <dbReference type="NCBI Taxonomy" id="1810923"/>
    <lineage>
        <taxon>Eukaryota</taxon>
        <taxon>Fungi</taxon>
        <taxon>Dikarya</taxon>
        <taxon>Ascomycota</taxon>
        <taxon>Pezizomycotina</taxon>
        <taxon>Eurotiomycetes</taxon>
        <taxon>Eurotiomycetidae</taxon>
        <taxon>Eurotiales</taxon>
        <taxon>Aspergillaceae</taxon>
        <taxon>Aspergillus</taxon>
        <taxon>Aspergillus subgen. Nidulantes</taxon>
    </lineage>
</organism>
<evidence type="ECO:0000256" key="8">
    <source>
        <dbReference type="ARBA" id="ARBA00023136"/>
    </source>
</evidence>
<evidence type="ECO:0000313" key="13">
    <source>
        <dbReference type="EMBL" id="KAL2829822.1"/>
    </source>
</evidence>
<evidence type="ECO:0000256" key="1">
    <source>
        <dbReference type="ARBA" id="ARBA00004448"/>
    </source>
</evidence>
<feature type="transmembrane region" description="Helical" evidence="11">
    <location>
        <begin position="297"/>
        <end position="318"/>
    </location>
</feature>
<keyword evidence="7" id="KW-0496">Mitochondrion</keyword>
<comment type="similarity">
    <text evidence="2 9">Belongs to the OXA1/ALB3/YidC family.</text>
</comment>
<dbReference type="InterPro" id="IPR028055">
    <property type="entry name" value="YidC/Oxa/ALB_C"/>
</dbReference>
<evidence type="ECO:0000256" key="10">
    <source>
        <dbReference type="SAM" id="MobiDB-lite"/>
    </source>
</evidence>
<comment type="subcellular location">
    <subcellularLocation>
        <location evidence="9">Membrane</location>
        <topology evidence="9">Multi-pass membrane protein</topology>
    </subcellularLocation>
    <subcellularLocation>
        <location evidence="1">Mitochondrion inner membrane</location>
        <topology evidence="1">Multi-pass membrane protein</topology>
    </subcellularLocation>
</comment>
<feature type="transmembrane region" description="Helical" evidence="11">
    <location>
        <begin position="135"/>
        <end position="158"/>
    </location>
</feature>
<evidence type="ECO:0000256" key="5">
    <source>
        <dbReference type="ARBA" id="ARBA00022946"/>
    </source>
</evidence>
<proteinExistence type="inferred from homology"/>
<dbReference type="NCBIfam" id="TIGR03592">
    <property type="entry name" value="yidC_oxa1_cterm"/>
    <property type="match status" value="1"/>
</dbReference>
<feature type="domain" description="Membrane insertase YidC/Oxa/ALB C-terminal" evidence="12">
    <location>
        <begin position="138"/>
        <end position="333"/>
    </location>
</feature>
<keyword evidence="5" id="KW-0809">Transit peptide</keyword>
<keyword evidence="3 9" id="KW-0812">Transmembrane</keyword>
<comment type="caution">
    <text evidence="13">The sequence shown here is derived from an EMBL/GenBank/DDBJ whole genome shotgun (WGS) entry which is preliminary data.</text>
</comment>
<evidence type="ECO:0000256" key="3">
    <source>
        <dbReference type="ARBA" id="ARBA00022692"/>
    </source>
</evidence>
<feature type="region of interest" description="Disordered" evidence="10">
    <location>
        <begin position="412"/>
        <end position="498"/>
    </location>
</feature>
<sequence length="498" mass="55410">MLGRHGLTGRIAQQKSAAFAMSSRSMSSFRPQISRLPVRPGKTLTGTLTWRTSLPSISGAAGIRFNSTAPATGSALSDAVPSDSGYTVPDLDLSNVDINAIPERIGYLKELGLDYGLGPSSIMQWTMEHFHIWGGLPWIASIVATGAIVRFALLPLFFRAADNGTKTANTRHLTQPIRMELMRASQERNQTEILRCKAALQKVNKEHGISGWAMFAPMLAQIPLGYGCYRVVQGMTHLPVPSLAAEQFGWITDLTVSDPYFILPIATAILQYFTIKRGGEFGQTDPNMQGLQKMMQFGMPCVGFAFTVWWPAALQLYFCSTAVFGLLQSLFFNNVAFRRLTGMTIPNKYLPTPAPAEASEQSRQLRTLAEAAAHAQAEARAPANEAHETQMSFIDRALKSAKEGKDRIVRETTQKVNELSGKGPKLNADGSPAQVDRLSEKDRKLAEDYEKRRKEEEEWKREEQNHARREAHLQAMERQREQARTAWNRANAAKEKQR</sequence>
<keyword evidence="4" id="KW-0999">Mitochondrion inner membrane</keyword>
<keyword evidence="14" id="KW-1185">Reference proteome</keyword>
<dbReference type="InterPro" id="IPR001708">
    <property type="entry name" value="YidC/ALB3/OXA1/COX18"/>
</dbReference>
<evidence type="ECO:0000256" key="2">
    <source>
        <dbReference type="ARBA" id="ARBA00009877"/>
    </source>
</evidence>
<name>A0ABR4IPX3_9EURO</name>
<reference evidence="13 14" key="1">
    <citation type="submission" date="2024-07" db="EMBL/GenBank/DDBJ databases">
        <title>Section-level genome sequencing and comparative genomics of Aspergillus sections Usti and Cavernicolus.</title>
        <authorList>
            <consortium name="Lawrence Berkeley National Laboratory"/>
            <person name="Nybo J.L."/>
            <person name="Vesth T.C."/>
            <person name="Theobald S."/>
            <person name="Frisvad J.C."/>
            <person name="Larsen T.O."/>
            <person name="Kjaerboelling I."/>
            <person name="Rothschild-Mancinelli K."/>
            <person name="Lyhne E.K."/>
            <person name="Kogle M.E."/>
            <person name="Barry K."/>
            <person name="Clum A."/>
            <person name="Na H."/>
            <person name="Ledsgaard L."/>
            <person name="Lin J."/>
            <person name="Lipzen A."/>
            <person name="Kuo A."/>
            <person name="Riley R."/>
            <person name="Mondo S."/>
            <person name="Labutti K."/>
            <person name="Haridas S."/>
            <person name="Pangalinan J."/>
            <person name="Salamov A.A."/>
            <person name="Simmons B.A."/>
            <person name="Magnuson J.K."/>
            <person name="Chen J."/>
            <person name="Drula E."/>
            <person name="Henrissat B."/>
            <person name="Wiebenga A."/>
            <person name="Lubbers R.J."/>
            <person name="Gomes A.C."/>
            <person name="Makela M.R."/>
            <person name="Stajich J."/>
            <person name="Grigoriev I.V."/>
            <person name="Mortensen U.H."/>
            <person name="De Vries R.P."/>
            <person name="Baker S.E."/>
            <person name="Andersen M.R."/>
        </authorList>
    </citation>
    <scope>NUCLEOTIDE SEQUENCE [LARGE SCALE GENOMIC DNA]</scope>
    <source>
        <strain evidence="13 14">CBS 123904</strain>
    </source>
</reference>
<keyword evidence="6 11" id="KW-1133">Transmembrane helix</keyword>
<gene>
    <name evidence="13" type="ORF">BJY01DRAFT_227744</name>
</gene>
<dbReference type="PANTHER" id="PTHR12428:SF66">
    <property type="entry name" value="MITOCHONDRIAL INNER MEMBRANE PROTEIN OXA1L"/>
    <property type="match status" value="1"/>
</dbReference>
<protein>
    <submittedName>
        <fullName evidence="13">60Kd inner membrane protein-domain-containing protein</fullName>
    </submittedName>
</protein>
<evidence type="ECO:0000256" key="7">
    <source>
        <dbReference type="ARBA" id="ARBA00023128"/>
    </source>
</evidence>
<evidence type="ECO:0000313" key="14">
    <source>
        <dbReference type="Proteomes" id="UP001610446"/>
    </source>
</evidence>
<dbReference type="EMBL" id="JBFXLU010000324">
    <property type="protein sequence ID" value="KAL2829822.1"/>
    <property type="molecule type" value="Genomic_DNA"/>
</dbReference>
<dbReference type="CDD" id="cd20069">
    <property type="entry name" value="5TM_Oxa1-like"/>
    <property type="match status" value="1"/>
</dbReference>
<feature type="compositionally biased region" description="Basic and acidic residues" evidence="10">
    <location>
        <begin position="437"/>
        <end position="483"/>
    </location>
</feature>
<dbReference type="PANTHER" id="PTHR12428">
    <property type="entry name" value="OXA1"/>
    <property type="match status" value="1"/>
</dbReference>
<evidence type="ECO:0000256" key="9">
    <source>
        <dbReference type="RuleBase" id="RU003945"/>
    </source>
</evidence>